<sequence>MYGDTDVMRRRAAELREQGVDIRGLADQLVARTESVGWTGRAADTLAVRIRDRAAHLRDVAARHDTAADSLEAQLLEVDRLKEAIAQAEHRAARLSEDGVEFTPPPPGHQDWLAVDLPGS</sequence>
<feature type="coiled-coil region" evidence="1">
    <location>
        <begin position="71"/>
        <end position="98"/>
    </location>
</feature>
<keyword evidence="3" id="KW-1185">Reference proteome</keyword>
<comment type="caution">
    <text evidence="2">The sequence shown here is derived from an EMBL/GenBank/DDBJ whole genome shotgun (WGS) entry which is preliminary data.</text>
</comment>
<dbReference type="Proteomes" id="UP001499979">
    <property type="component" value="Unassembled WGS sequence"/>
</dbReference>
<gene>
    <name evidence="2" type="ORF">GCM10009606_31530</name>
</gene>
<evidence type="ECO:0000256" key="1">
    <source>
        <dbReference type="SAM" id="Coils"/>
    </source>
</evidence>
<accession>A0ABN1UJ23</accession>
<evidence type="ECO:0000313" key="2">
    <source>
        <dbReference type="EMBL" id="GAA1150626.1"/>
    </source>
</evidence>
<dbReference type="RefSeq" id="WP_343908544.1">
    <property type="nucleotide sequence ID" value="NZ_BAAAJE010000016.1"/>
</dbReference>
<evidence type="ECO:0008006" key="4">
    <source>
        <dbReference type="Google" id="ProtNLM"/>
    </source>
</evidence>
<name>A0ABN1UJ23_9ACTN</name>
<reference evidence="2 3" key="1">
    <citation type="journal article" date="2019" name="Int. J. Syst. Evol. Microbiol.">
        <title>The Global Catalogue of Microorganisms (GCM) 10K type strain sequencing project: providing services to taxonomists for standard genome sequencing and annotation.</title>
        <authorList>
            <consortium name="The Broad Institute Genomics Platform"/>
            <consortium name="The Broad Institute Genome Sequencing Center for Infectious Disease"/>
            <person name="Wu L."/>
            <person name="Ma J."/>
        </authorList>
    </citation>
    <scope>NUCLEOTIDE SEQUENCE [LARGE SCALE GENOMIC DNA]</scope>
    <source>
        <strain evidence="2 3">JCM 11813</strain>
    </source>
</reference>
<keyword evidence="1" id="KW-0175">Coiled coil</keyword>
<dbReference type="EMBL" id="BAAAJE010000016">
    <property type="protein sequence ID" value="GAA1150626.1"/>
    <property type="molecule type" value="Genomic_DNA"/>
</dbReference>
<proteinExistence type="predicted"/>
<evidence type="ECO:0000313" key="3">
    <source>
        <dbReference type="Proteomes" id="UP001499979"/>
    </source>
</evidence>
<organism evidence="2 3">
    <name type="scientific">Nocardioides aquiterrae</name>
    <dbReference type="NCBI Taxonomy" id="203799"/>
    <lineage>
        <taxon>Bacteria</taxon>
        <taxon>Bacillati</taxon>
        <taxon>Actinomycetota</taxon>
        <taxon>Actinomycetes</taxon>
        <taxon>Propionibacteriales</taxon>
        <taxon>Nocardioidaceae</taxon>
        <taxon>Nocardioides</taxon>
    </lineage>
</organism>
<protein>
    <recommendedName>
        <fullName evidence="4">WXG100 family type VII secretion target</fullName>
    </recommendedName>
</protein>